<dbReference type="InterPro" id="IPR037066">
    <property type="entry name" value="Plug_dom_sf"/>
</dbReference>
<evidence type="ECO:0000313" key="13">
    <source>
        <dbReference type="EMBL" id="ADQ16260.1"/>
    </source>
</evidence>
<evidence type="ECO:0000259" key="11">
    <source>
        <dbReference type="Pfam" id="PF00593"/>
    </source>
</evidence>
<keyword evidence="2 8" id="KW-0813">Transport</keyword>
<evidence type="ECO:0000259" key="12">
    <source>
        <dbReference type="Pfam" id="PF07715"/>
    </source>
</evidence>
<dbReference type="OrthoDB" id="9768177at2"/>
<dbReference type="EMBL" id="CP002305">
    <property type="protein sequence ID" value="ADQ16260.1"/>
    <property type="molecule type" value="Genomic_DNA"/>
</dbReference>
<keyword evidence="7 8" id="KW-0998">Cell outer membrane</keyword>
<keyword evidence="5 9" id="KW-0798">TonB box</keyword>
<dbReference type="InterPro" id="IPR039426">
    <property type="entry name" value="TonB-dep_rcpt-like"/>
</dbReference>
<dbReference type="SUPFAM" id="SSF56935">
    <property type="entry name" value="Porins"/>
    <property type="match status" value="1"/>
</dbReference>
<dbReference type="Pfam" id="PF07715">
    <property type="entry name" value="Plug"/>
    <property type="match status" value="1"/>
</dbReference>
<name>E4RXB5_LEAB4</name>
<evidence type="ECO:0000313" key="14">
    <source>
        <dbReference type="Proteomes" id="UP000007435"/>
    </source>
</evidence>
<dbReference type="eggNOG" id="COG4771">
    <property type="taxonomic scope" value="Bacteria"/>
</dbReference>
<evidence type="ECO:0000256" key="9">
    <source>
        <dbReference type="RuleBase" id="RU003357"/>
    </source>
</evidence>
<dbReference type="InterPro" id="IPR036942">
    <property type="entry name" value="Beta-barrel_TonB_sf"/>
</dbReference>
<dbReference type="InterPro" id="IPR023997">
    <property type="entry name" value="TonB-dep_OMP_SusC/RagA_CS"/>
</dbReference>
<dbReference type="Pfam" id="PF13715">
    <property type="entry name" value="CarbopepD_reg_2"/>
    <property type="match status" value="1"/>
</dbReference>
<reference evidence="13 14" key="2">
    <citation type="journal article" date="2011" name="Stand. Genomic Sci.">
        <title>Complete genome sequence of Leadbetterella byssophila type strain (4M15).</title>
        <authorList>
            <person name="Abt B."/>
            <person name="Teshima H."/>
            <person name="Lucas S."/>
            <person name="Lapidus A."/>
            <person name="Del Rio T.G."/>
            <person name="Nolan M."/>
            <person name="Tice H."/>
            <person name="Cheng J.F."/>
            <person name="Pitluck S."/>
            <person name="Liolios K."/>
            <person name="Pagani I."/>
            <person name="Ivanova N."/>
            <person name="Mavromatis K."/>
            <person name="Pati A."/>
            <person name="Tapia R."/>
            <person name="Han C."/>
            <person name="Goodwin L."/>
            <person name="Chen A."/>
            <person name="Palaniappan K."/>
            <person name="Land M."/>
            <person name="Hauser L."/>
            <person name="Chang Y.J."/>
            <person name="Jeffries C.D."/>
            <person name="Rohde M."/>
            <person name="Goker M."/>
            <person name="Tindall B.J."/>
            <person name="Detter J.C."/>
            <person name="Woyke T."/>
            <person name="Bristow J."/>
            <person name="Eisen J.A."/>
            <person name="Markowitz V."/>
            <person name="Hugenholtz P."/>
            <person name="Klenk H.P."/>
            <person name="Kyrpides N.C."/>
        </authorList>
    </citation>
    <scope>NUCLEOTIDE SEQUENCE [LARGE SCALE GENOMIC DNA]</scope>
    <source>
        <strain evidence="14">DSM 17132 / JCM 16389 / KACC 11308 / NBRC 106382 / 4M15</strain>
    </source>
</reference>
<protein>
    <submittedName>
        <fullName evidence="13">TonB-dependent receptor plug</fullName>
    </submittedName>
</protein>
<dbReference type="NCBIfam" id="TIGR04056">
    <property type="entry name" value="OMP_RagA_SusC"/>
    <property type="match status" value="1"/>
</dbReference>
<dbReference type="Gene3D" id="2.60.40.1120">
    <property type="entry name" value="Carboxypeptidase-like, regulatory domain"/>
    <property type="match status" value="1"/>
</dbReference>
<keyword evidence="13" id="KW-0675">Receptor</keyword>
<dbReference type="Proteomes" id="UP000007435">
    <property type="component" value="Chromosome"/>
</dbReference>
<dbReference type="InterPro" id="IPR012910">
    <property type="entry name" value="Plug_dom"/>
</dbReference>
<evidence type="ECO:0000256" key="5">
    <source>
        <dbReference type="ARBA" id="ARBA00023077"/>
    </source>
</evidence>
<evidence type="ECO:0000256" key="6">
    <source>
        <dbReference type="ARBA" id="ARBA00023136"/>
    </source>
</evidence>
<evidence type="ECO:0000256" key="2">
    <source>
        <dbReference type="ARBA" id="ARBA00022448"/>
    </source>
</evidence>
<dbReference type="Gene3D" id="2.170.130.10">
    <property type="entry name" value="TonB-dependent receptor, plug domain"/>
    <property type="match status" value="1"/>
</dbReference>
<evidence type="ECO:0000256" key="8">
    <source>
        <dbReference type="PROSITE-ProRule" id="PRU01360"/>
    </source>
</evidence>
<dbReference type="InterPro" id="IPR008969">
    <property type="entry name" value="CarboxyPept-like_regulatory"/>
</dbReference>
<dbReference type="HOGENOM" id="CLU_004317_0_1_10"/>
<feature type="domain" description="TonB-dependent receptor-like beta-barrel" evidence="11">
    <location>
        <begin position="445"/>
        <end position="1007"/>
    </location>
</feature>
<keyword evidence="6 8" id="KW-0472">Membrane</keyword>
<dbReference type="SUPFAM" id="SSF49464">
    <property type="entry name" value="Carboxypeptidase regulatory domain-like"/>
    <property type="match status" value="1"/>
</dbReference>
<dbReference type="Pfam" id="PF00593">
    <property type="entry name" value="TonB_dep_Rec_b-barrel"/>
    <property type="match status" value="1"/>
</dbReference>
<dbReference type="GO" id="GO:0009279">
    <property type="term" value="C:cell outer membrane"/>
    <property type="evidence" value="ECO:0007669"/>
    <property type="project" value="UniProtKB-SubCell"/>
</dbReference>
<dbReference type="InterPro" id="IPR023996">
    <property type="entry name" value="TonB-dep_OMP_SusC/RagA"/>
</dbReference>
<dbReference type="Gene3D" id="2.40.170.20">
    <property type="entry name" value="TonB-dependent receptor, beta-barrel domain"/>
    <property type="match status" value="1"/>
</dbReference>
<proteinExistence type="inferred from homology"/>
<keyword evidence="14" id="KW-1185">Reference proteome</keyword>
<comment type="subcellular location">
    <subcellularLocation>
        <location evidence="1 8">Cell outer membrane</location>
        <topology evidence="1 8">Multi-pass membrane protein</topology>
    </subcellularLocation>
</comment>
<dbReference type="RefSeq" id="WP_013407314.1">
    <property type="nucleotide sequence ID" value="NC_014655.1"/>
</dbReference>
<dbReference type="STRING" id="649349.Lbys_0486"/>
<dbReference type="NCBIfam" id="TIGR04057">
    <property type="entry name" value="SusC_RagA_signa"/>
    <property type="match status" value="1"/>
</dbReference>
<organism evidence="13 14">
    <name type="scientific">Leadbetterella byssophila (strain DSM 17132 / JCM 16389 / KACC 11308 / NBRC 106382 / 4M15)</name>
    <dbReference type="NCBI Taxonomy" id="649349"/>
    <lineage>
        <taxon>Bacteria</taxon>
        <taxon>Pseudomonadati</taxon>
        <taxon>Bacteroidota</taxon>
        <taxon>Cytophagia</taxon>
        <taxon>Cytophagales</taxon>
        <taxon>Leadbetterellaceae</taxon>
        <taxon>Leadbetterella</taxon>
    </lineage>
</organism>
<comment type="similarity">
    <text evidence="8 9">Belongs to the TonB-dependent receptor family.</text>
</comment>
<dbReference type="KEGG" id="lby:Lbys_0486"/>
<gene>
    <name evidence="13" type="ordered locus">Lbys_0486</name>
</gene>
<dbReference type="PROSITE" id="PS52016">
    <property type="entry name" value="TONB_DEPENDENT_REC_3"/>
    <property type="match status" value="1"/>
</dbReference>
<feature type="chain" id="PRO_5003188524" evidence="10">
    <location>
        <begin position="26"/>
        <end position="1052"/>
    </location>
</feature>
<evidence type="ECO:0000256" key="3">
    <source>
        <dbReference type="ARBA" id="ARBA00022452"/>
    </source>
</evidence>
<feature type="domain" description="TonB-dependent receptor plug" evidence="12">
    <location>
        <begin position="119"/>
        <end position="238"/>
    </location>
</feature>
<keyword evidence="10" id="KW-0732">Signal</keyword>
<dbReference type="InterPro" id="IPR000531">
    <property type="entry name" value="Beta-barrel_TonB"/>
</dbReference>
<evidence type="ECO:0000256" key="7">
    <source>
        <dbReference type="ARBA" id="ARBA00023237"/>
    </source>
</evidence>
<sequence length="1052" mass="114185">MKHVYFYRHCLLALPLLLIFGSAWANRNLEGLVKDANGPLPGVSIAIKGQLAAAISDADGRFSLQIPDAKVVLVFTSVGYKSKEVEVLPGFNTQLVVELEEDNQQLTELLVVGYGTRNKNEFTGSAVQIKGDAIKEQPVQSFDQALQGRAAGVSIAQPNGVLNNPPVIRIRGVNSISLSSYPLIVVDGIPVNTGNVSGDSNVPNNPLGDINPADIESIDILKDAASTAIYGSRAAAGVLLITTKRGKEGKAKVSYEGWVGASEAVRLPKLLNAEQFVAIKNEAVLNSRILAGQSVENYEQFFADQHPDGTPVDTRWYDYIYRTGVSHHHGLNISGGTAATSYFFSANYSDQKGFLQDNDFRRAGVRFNIDHRVSERLKLRGNFSFNNTFNQSPNSGSLPNNAQLIIGAARMSFILPPNVDPYLPDGSWNVTSTGQIGNGKNKIVSAYYNPVALFALSKYTSENDRILGNLGATLNLAKGLDLNTTYSIDRLKVENIGFNSSKVGSSSTTTGGNAYQIAALRNNWNWTTTLQYDLRRSTSHLGLLAGYDVQKFENSSWGASVTQAADTYFENYQGTWGNITPTGNSLEEKAYISYFGRITYDYLDKYFLTLNYRRDGSSPLGANYKFGDFGGASLGWLISEEAFFPKGDILSSAKVKASWGRVGNGNINNAYGSLELYGASLYGTVPTWGLAQAGNPDLGWETSDQTNVGLEFGLLKNRIQGEVTWFNNDVNGLILSSPQAPSKGIPGDAILANVGSLYNRGLEISLSGDVVKKGKFSWNANLNFTIVKNRVTALAEGNADIIGTTHVAANAFNITRVGFSVGSLYGAVVDGVNPENGRQIFINKNGEKVQFTHVAGPGDYRWSYLDGREAPAITAADYQILGNALPIFYGGFNHSFSYSSWDAGLNFTFAGGNYIMNGTRATLLDQRYFNNSTEILKRWQKPGDITDIPRLVYNDQLSNGNNGPVSTNVEKGDFVRLQNISLGYRVPFTLVNRLGANSIRVYAQVSNAFLWTKYSGLDPESSSNSNSNTSPGVELNAIGQARTYTFGINLGL</sequence>
<dbReference type="AlphaFoldDB" id="E4RXB5"/>
<keyword evidence="3 8" id="KW-1134">Transmembrane beta strand</keyword>
<reference key="1">
    <citation type="submission" date="2010-11" db="EMBL/GenBank/DDBJ databases">
        <title>The complete genome of Leadbetterella byssophila DSM 17132.</title>
        <authorList>
            <consortium name="US DOE Joint Genome Institute (JGI-PGF)"/>
            <person name="Lucas S."/>
            <person name="Copeland A."/>
            <person name="Lapidus A."/>
            <person name="Glavina del Rio T."/>
            <person name="Dalin E."/>
            <person name="Tice H."/>
            <person name="Bruce D."/>
            <person name="Goodwin L."/>
            <person name="Pitluck S."/>
            <person name="Kyrpides N."/>
            <person name="Mavromatis K."/>
            <person name="Ivanova N."/>
            <person name="Teshima H."/>
            <person name="Brettin T."/>
            <person name="Detter J.C."/>
            <person name="Han C."/>
            <person name="Tapia R."/>
            <person name="Land M."/>
            <person name="Hauser L."/>
            <person name="Markowitz V."/>
            <person name="Cheng J.-F."/>
            <person name="Hugenholtz P."/>
            <person name="Woyke T."/>
            <person name="Wu D."/>
            <person name="Tindall B."/>
            <person name="Pomrenke H.G."/>
            <person name="Brambilla E."/>
            <person name="Klenk H.-P."/>
            <person name="Eisen J.A."/>
        </authorList>
    </citation>
    <scope>NUCLEOTIDE SEQUENCE [LARGE SCALE GENOMIC DNA]</scope>
    <source>
        <strain>DSM 17132</strain>
    </source>
</reference>
<feature type="signal peptide" evidence="10">
    <location>
        <begin position="1"/>
        <end position="25"/>
    </location>
</feature>
<evidence type="ECO:0000256" key="10">
    <source>
        <dbReference type="SAM" id="SignalP"/>
    </source>
</evidence>
<accession>E4RXB5</accession>
<evidence type="ECO:0000256" key="4">
    <source>
        <dbReference type="ARBA" id="ARBA00022692"/>
    </source>
</evidence>
<evidence type="ECO:0000256" key="1">
    <source>
        <dbReference type="ARBA" id="ARBA00004571"/>
    </source>
</evidence>
<keyword evidence="4 8" id="KW-0812">Transmembrane</keyword>